<accession>A0AAD7LPG9</accession>
<dbReference type="PANTHER" id="PTHR37249">
    <property type="entry name" value="OS03G0206201 PROTEIN"/>
    <property type="match status" value="1"/>
</dbReference>
<organism evidence="2 3">
    <name type="scientific">Quillaja saponaria</name>
    <name type="common">Soap bark tree</name>
    <dbReference type="NCBI Taxonomy" id="32244"/>
    <lineage>
        <taxon>Eukaryota</taxon>
        <taxon>Viridiplantae</taxon>
        <taxon>Streptophyta</taxon>
        <taxon>Embryophyta</taxon>
        <taxon>Tracheophyta</taxon>
        <taxon>Spermatophyta</taxon>
        <taxon>Magnoliopsida</taxon>
        <taxon>eudicotyledons</taxon>
        <taxon>Gunneridae</taxon>
        <taxon>Pentapetalae</taxon>
        <taxon>rosids</taxon>
        <taxon>fabids</taxon>
        <taxon>Fabales</taxon>
        <taxon>Quillajaceae</taxon>
        <taxon>Quillaja</taxon>
    </lineage>
</organism>
<proteinExistence type="predicted"/>
<keyword evidence="3" id="KW-1185">Reference proteome</keyword>
<gene>
    <name evidence="2" type="ORF">O6P43_017030</name>
</gene>
<dbReference type="AlphaFoldDB" id="A0AAD7LPG9"/>
<dbReference type="GO" id="GO:0016787">
    <property type="term" value="F:hydrolase activity"/>
    <property type="evidence" value="ECO:0007669"/>
    <property type="project" value="UniProtKB-KW"/>
</dbReference>
<evidence type="ECO:0000313" key="3">
    <source>
        <dbReference type="Proteomes" id="UP001163823"/>
    </source>
</evidence>
<evidence type="ECO:0000256" key="1">
    <source>
        <dbReference type="SAM" id="MobiDB-lite"/>
    </source>
</evidence>
<feature type="compositionally biased region" description="Pro residues" evidence="1">
    <location>
        <begin position="63"/>
        <end position="74"/>
    </location>
</feature>
<dbReference type="EMBL" id="JARAOO010000007">
    <property type="protein sequence ID" value="KAJ7961717.1"/>
    <property type="molecule type" value="Genomic_DNA"/>
</dbReference>
<feature type="region of interest" description="Disordered" evidence="1">
    <location>
        <begin position="22"/>
        <end position="74"/>
    </location>
</feature>
<name>A0AAD7LPG9_QUISA</name>
<keyword evidence="2" id="KW-0378">Hydrolase</keyword>
<evidence type="ECO:0000313" key="2">
    <source>
        <dbReference type="EMBL" id="KAJ7961717.1"/>
    </source>
</evidence>
<comment type="caution">
    <text evidence="2">The sequence shown here is derived from an EMBL/GenBank/DDBJ whole genome shotgun (WGS) entry which is preliminary data.</text>
</comment>
<dbReference type="Proteomes" id="UP001163823">
    <property type="component" value="Chromosome 7"/>
</dbReference>
<dbReference type="PANTHER" id="PTHR37249:SF3">
    <property type="entry name" value="OS03G0206201 PROTEIN"/>
    <property type="match status" value="1"/>
</dbReference>
<reference evidence="2" key="1">
    <citation type="journal article" date="2023" name="Science">
        <title>Elucidation of the pathway for biosynthesis of saponin adjuvants from the soapbark tree.</title>
        <authorList>
            <person name="Reed J."/>
            <person name="Orme A."/>
            <person name="El-Demerdash A."/>
            <person name="Owen C."/>
            <person name="Martin L.B.B."/>
            <person name="Misra R.C."/>
            <person name="Kikuchi S."/>
            <person name="Rejzek M."/>
            <person name="Martin A.C."/>
            <person name="Harkess A."/>
            <person name="Leebens-Mack J."/>
            <person name="Louveau T."/>
            <person name="Stephenson M.J."/>
            <person name="Osbourn A."/>
        </authorList>
    </citation>
    <scope>NUCLEOTIDE SEQUENCE</scope>
    <source>
        <strain evidence="2">S10</strain>
    </source>
</reference>
<protein>
    <submittedName>
        <fullName evidence="2">Glycosyl hydrolase family 35 protein</fullName>
    </submittedName>
</protein>
<sequence>MVSTNCDDSTLMIIRSRKLKENGNEMSDTGNLNLDDYRPLNPVPNIRPSVRPKPIQHGTPLMPIIPKPPPPSHP</sequence>
<dbReference type="KEGG" id="qsa:O6P43_017030"/>